<dbReference type="Gene3D" id="1.10.8.430">
    <property type="entry name" value="Helical domain of apoptotic protease-activating factors"/>
    <property type="match status" value="1"/>
</dbReference>
<sequence>MEDIFLSIGQKIVEYVMNPILRHGRYLCCFNNFVGNLVIAKVKLELTQDRVKKQVTDATDRTEIIEPIVENWLKEVENVLQEVNMLEGKISEVSKSCFRKQCQYFLVKEIARKTEKMKELDLNSKFEPFSRIPKLPGMQYYSSKDFIFFESTTSAYNKILEKVKDKNVFKIGLYGIGGSGKTSLAKEVGKKFEELKLFEKVILATVSQNPNIRSIQAQMADQLGVQFSEESDEGRAQRLSQRLKINTTFLILDDVWKKLNFEAIGIPTPENKVCRVLLTTRNKEVCRLMDCEKIELDLLTSGDAWSLFKMHANITDDSPYALKGVARKIVDECKGLPIAIVTVGSTLKGQDCDEWELALSKLHESKLLDIPDGLKNSYICLKLSFDNLRTDLPKSLLLLCSIFPEDYEIHLEDLFRFGKGLGLIGTSGTMEIARKEMHVAYCPAKPSRALSIDGFNASAQSFKSLPIKDLFLRAEYLDLINLKGGYKNLIPCMDPEGQGMNHLIVLKLHTCLEMECLFDNANVGLLHTQVVFSNLVELVLHNMDSLREVFHDFFSQCFPKNREEIEEGNVRDQNHINLMFSKLRTLD</sequence>
<dbReference type="Pfam" id="PF00931">
    <property type="entry name" value="NB-ARC"/>
    <property type="match status" value="1"/>
</dbReference>
<keyword evidence="3" id="KW-0067">ATP-binding</keyword>
<evidence type="ECO:0000259" key="4">
    <source>
        <dbReference type="Pfam" id="PF00931"/>
    </source>
</evidence>
<dbReference type="GO" id="GO:0005524">
    <property type="term" value="F:ATP binding"/>
    <property type="evidence" value="ECO:0007669"/>
    <property type="project" value="UniProtKB-KW"/>
</dbReference>
<gene>
    <name evidence="5" type="ORF">Fmac_017173</name>
</gene>
<dbReference type="InterPro" id="IPR027417">
    <property type="entry name" value="P-loop_NTPase"/>
</dbReference>
<evidence type="ECO:0000256" key="2">
    <source>
        <dbReference type="ARBA" id="ARBA00022821"/>
    </source>
</evidence>
<dbReference type="SUPFAM" id="SSF52540">
    <property type="entry name" value="P-loop containing nucleoside triphosphate hydrolases"/>
    <property type="match status" value="1"/>
</dbReference>
<dbReference type="GO" id="GO:0006952">
    <property type="term" value="P:defense response"/>
    <property type="evidence" value="ECO:0007669"/>
    <property type="project" value="UniProtKB-KW"/>
</dbReference>
<dbReference type="AlphaFoldDB" id="A0ABD1M1C9"/>
<dbReference type="EMBL" id="JBGMDY010000006">
    <property type="protein sequence ID" value="KAL2329592.1"/>
    <property type="molecule type" value="Genomic_DNA"/>
</dbReference>
<keyword evidence="2" id="KW-0611">Plant defense</keyword>
<reference evidence="5 6" key="1">
    <citation type="submission" date="2024-08" db="EMBL/GenBank/DDBJ databases">
        <title>Insights into the chromosomal genome structure of Flemingia macrophylla.</title>
        <authorList>
            <person name="Ding Y."/>
            <person name="Zhao Y."/>
            <person name="Bi W."/>
            <person name="Wu M."/>
            <person name="Zhao G."/>
            <person name="Gong Y."/>
            <person name="Li W."/>
            <person name="Zhang P."/>
        </authorList>
    </citation>
    <scope>NUCLEOTIDE SEQUENCE [LARGE SCALE GENOMIC DNA]</scope>
    <source>
        <strain evidence="5">DYQJB</strain>
        <tissue evidence="5">Leaf</tissue>
    </source>
</reference>
<evidence type="ECO:0000313" key="6">
    <source>
        <dbReference type="Proteomes" id="UP001603857"/>
    </source>
</evidence>
<dbReference type="InterPro" id="IPR042197">
    <property type="entry name" value="Apaf_helical"/>
</dbReference>
<evidence type="ECO:0000256" key="1">
    <source>
        <dbReference type="ARBA" id="ARBA00022741"/>
    </source>
</evidence>
<comment type="caution">
    <text evidence="5">The sequence shown here is derived from an EMBL/GenBank/DDBJ whole genome shotgun (WGS) entry which is preliminary data.</text>
</comment>
<dbReference type="PANTHER" id="PTHR33463">
    <property type="entry name" value="NB-ARC DOMAIN-CONTAINING PROTEIN-RELATED"/>
    <property type="match status" value="1"/>
</dbReference>
<dbReference type="Proteomes" id="UP001603857">
    <property type="component" value="Unassembled WGS sequence"/>
</dbReference>
<keyword evidence="6" id="KW-1185">Reference proteome</keyword>
<evidence type="ECO:0000256" key="3">
    <source>
        <dbReference type="ARBA" id="ARBA00022840"/>
    </source>
</evidence>
<name>A0ABD1M1C9_9FABA</name>
<accession>A0ABD1M1C9</accession>
<proteinExistence type="predicted"/>
<dbReference type="InterPro" id="IPR002182">
    <property type="entry name" value="NB-ARC"/>
</dbReference>
<feature type="domain" description="NB-ARC" evidence="4">
    <location>
        <begin position="156"/>
        <end position="313"/>
    </location>
</feature>
<dbReference type="PRINTS" id="PR00364">
    <property type="entry name" value="DISEASERSIST"/>
</dbReference>
<dbReference type="InterPro" id="IPR050905">
    <property type="entry name" value="Plant_NBS-LRR"/>
</dbReference>
<dbReference type="PANTHER" id="PTHR33463:SF105">
    <property type="entry name" value="AND NB-ARC DOMAIN DISEASE RESISTANCE PROTEIN, PUTATIVE-RELATED"/>
    <property type="match status" value="1"/>
</dbReference>
<keyword evidence="1" id="KW-0547">Nucleotide-binding</keyword>
<protein>
    <recommendedName>
        <fullName evidence="4">NB-ARC domain-containing protein</fullName>
    </recommendedName>
</protein>
<evidence type="ECO:0000313" key="5">
    <source>
        <dbReference type="EMBL" id="KAL2329592.1"/>
    </source>
</evidence>
<dbReference type="FunFam" id="3.40.50.300:FF:001091">
    <property type="entry name" value="Probable disease resistance protein At1g61300"/>
    <property type="match status" value="1"/>
</dbReference>
<organism evidence="5 6">
    <name type="scientific">Flemingia macrophylla</name>
    <dbReference type="NCBI Taxonomy" id="520843"/>
    <lineage>
        <taxon>Eukaryota</taxon>
        <taxon>Viridiplantae</taxon>
        <taxon>Streptophyta</taxon>
        <taxon>Embryophyta</taxon>
        <taxon>Tracheophyta</taxon>
        <taxon>Spermatophyta</taxon>
        <taxon>Magnoliopsida</taxon>
        <taxon>eudicotyledons</taxon>
        <taxon>Gunneridae</taxon>
        <taxon>Pentapetalae</taxon>
        <taxon>rosids</taxon>
        <taxon>fabids</taxon>
        <taxon>Fabales</taxon>
        <taxon>Fabaceae</taxon>
        <taxon>Papilionoideae</taxon>
        <taxon>50 kb inversion clade</taxon>
        <taxon>NPAAA clade</taxon>
        <taxon>indigoferoid/millettioid clade</taxon>
        <taxon>Phaseoleae</taxon>
        <taxon>Flemingia</taxon>
    </lineage>
</organism>
<dbReference type="Gene3D" id="3.40.50.300">
    <property type="entry name" value="P-loop containing nucleotide triphosphate hydrolases"/>
    <property type="match status" value="1"/>
</dbReference>